<sequence>MSQAVTPAERIRDLNSINEDVTSMLEAAGLAINTLTGRDEPAHDDDDTVMTNAETNSDTTSNTFERHVKEYYTKLQAVTARLRRQAYALEEAGIISTEASTLASTGSAPAVPRGGTPGLVSTELGRLTNGGLGNLDIGWLNSRGNKVATEKEHEIMIEAKELLQDALRNEAEDKEDMS</sequence>
<dbReference type="AlphaFoldDB" id="A0A6H0Y0L7"/>
<dbReference type="GO" id="GO:0016592">
    <property type="term" value="C:mediator complex"/>
    <property type="evidence" value="ECO:0007669"/>
    <property type="project" value="InterPro"/>
</dbReference>
<keyword evidence="7" id="KW-1185">Reference proteome</keyword>
<dbReference type="GO" id="GO:0003712">
    <property type="term" value="F:transcription coregulator activity"/>
    <property type="evidence" value="ECO:0007669"/>
    <property type="project" value="InterPro"/>
</dbReference>
<evidence type="ECO:0000256" key="5">
    <source>
        <dbReference type="SAM" id="MobiDB-lite"/>
    </source>
</evidence>
<comment type="function">
    <text evidence="4">Component of the Mediator complex, a coactivator involved in the regulated transcription of nearly all RNA polymerase II-dependent genes. Mediator functions as a bridge to convey information from gene-specific regulatory proteins to the basal RNA polymerase II transcription machinery. Mediator is recruited to promoters by direct interactions with regulatory proteins and serves as a scaffold for the assembly of a functional pre-initiation complex with RNA polymerase II and the general transcription factors.</text>
</comment>
<dbReference type="GO" id="GO:0006357">
    <property type="term" value="P:regulation of transcription by RNA polymerase II"/>
    <property type="evidence" value="ECO:0007669"/>
    <property type="project" value="InterPro"/>
</dbReference>
<dbReference type="InterPro" id="IPR019404">
    <property type="entry name" value="Mediator_Med11"/>
</dbReference>
<keyword evidence="3 4" id="KW-0539">Nucleus</keyword>
<keyword evidence="4" id="KW-0805">Transcription regulation</keyword>
<evidence type="ECO:0000256" key="2">
    <source>
        <dbReference type="ARBA" id="ARBA00008186"/>
    </source>
</evidence>
<comment type="subcellular location">
    <subcellularLocation>
        <location evidence="1 4">Nucleus</location>
    </subcellularLocation>
</comment>
<dbReference type="Gene3D" id="1.10.287.3490">
    <property type="match status" value="1"/>
</dbReference>
<gene>
    <name evidence="4" type="primary">MED11</name>
    <name evidence="6" type="ORF">AMS68_005993</name>
</gene>
<dbReference type="OrthoDB" id="5418434at2759"/>
<organism evidence="6 7">
    <name type="scientific">Peltaster fructicola</name>
    <dbReference type="NCBI Taxonomy" id="286661"/>
    <lineage>
        <taxon>Eukaryota</taxon>
        <taxon>Fungi</taxon>
        <taxon>Dikarya</taxon>
        <taxon>Ascomycota</taxon>
        <taxon>Pezizomycotina</taxon>
        <taxon>Dothideomycetes</taxon>
        <taxon>Dothideomycetes incertae sedis</taxon>
        <taxon>Peltaster</taxon>
    </lineage>
</organism>
<evidence type="ECO:0000313" key="7">
    <source>
        <dbReference type="Proteomes" id="UP000503462"/>
    </source>
</evidence>
<feature type="region of interest" description="Disordered" evidence="5">
    <location>
        <begin position="36"/>
        <end position="61"/>
    </location>
</feature>
<evidence type="ECO:0000256" key="1">
    <source>
        <dbReference type="ARBA" id="ARBA00004123"/>
    </source>
</evidence>
<name>A0A6H0Y0L7_9PEZI</name>
<dbReference type="Proteomes" id="UP000503462">
    <property type="component" value="Chromosome 4"/>
</dbReference>
<dbReference type="EMBL" id="CP051142">
    <property type="protein sequence ID" value="QIX00476.1"/>
    <property type="molecule type" value="Genomic_DNA"/>
</dbReference>
<keyword evidence="4" id="KW-0010">Activator</keyword>
<dbReference type="Pfam" id="PF10280">
    <property type="entry name" value="Med11"/>
    <property type="match status" value="1"/>
</dbReference>
<evidence type="ECO:0000256" key="3">
    <source>
        <dbReference type="ARBA" id="ARBA00023242"/>
    </source>
</evidence>
<evidence type="ECO:0000313" key="6">
    <source>
        <dbReference type="EMBL" id="QIX00476.1"/>
    </source>
</evidence>
<protein>
    <recommendedName>
        <fullName evidence="4">Mediator of RNA polymerase II transcription subunit 11</fullName>
    </recommendedName>
    <alternativeName>
        <fullName evidence="4">Mediator complex subunit 11</fullName>
    </alternativeName>
</protein>
<reference evidence="6 7" key="1">
    <citation type="journal article" date="2016" name="Sci. Rep.">
        <title>Peltaster fructicola genome reveals evolution from an invasive phytopathogen to an ectophytic parasite.</title>
        <authorList>
            <person name="Xu C."/>
            <person name="Chen H."/>
            <person name="Gleason M.L."/>
            <person name="Xu J.R."/>
            <person name="Liu H."/>
            <person name="Zhang R."/>
            <person name="Sun G."/>
        </authorList>
    </citation>
    <scope>NUCLEOTIDE SEQUENCE [LARGE SCALE GENOMIC DNA]</scope>
    <source>
        <strain evidence="6 7">LNHT1506</strain>
    </source>
</reference>
<feature type="compositionally biased region" description="Polar residues" evidence="5">
    <location>
        <begin position="49"/>
        <end position="61"/>
    </location>
</feature>
<comment type="similarity">
    <text evidence="2 4">Belongs to the Mediator complex subunit 11 family.</text>
</comment>
<evidence type="ECO:0000256" key="4">
    <source>
        <dbReference type="RuleBase" id="RU364147"/>
    </source>
</evidence>
<proteinExistence type="inferred from homology"/>
<keyword evidence="4" id="KW-0804">Transcription</keyword>
<accession>A0A6H0Y0L7</accession>
<comment type="subunit">
    <text evidence="4">Component of the Mediator complex.</text>
</comment>